<evidence type="ECO:0000313" key="1">
    <source>
        <dbReference type="EMBL" id="MFJ1268239.1"/>
    </source>
</evidence>
<dbReference type="Proteomes" id="UP001615550">
    <property type="component" value="Unassembled WGS sequence"/>
</dbReference>
<sequence length="165" mass="18305">MTHKSQILLCICPLLLAACSNDNRDLARYIQQVKAQKHGVVPANPSFKKEPLFKFPNVMMQRSPFKPTDRQKPAVQSGTKYFEEHPVHSLKLVGVLMQGSRRLGLIAGPDAALTQVHVGDYLGKEGGRIVAISIDAISLEKSIKSSSGVREKHTTSLKVYREKQE</sequence>
<comment type="caution">
    <text evidence="1">The sequence shown here is derived from an EMBL/GenBank/DDBJ whole genome shotgun (WGS) entry which is preliminary data.</text>
</comment>
<gene>
    <name evidence="1" type="ORF">ACD661_06700</name>
</gene>
<dbReference type="Gene3D" id="2.30.30.830">
    <property type="match status" value="1"/>
</dbReference>
<dbReference type="InterPro" id="IPR007446">
    <property type="entry name" value="PilP"/>
</dbReference>
<dbReference type="Pfam" id="PF04351">
    <property type="entry name" value="PilP"/>
    <property type="match status" value="1"/>
</dbReference>
<dbReference type="RefSeq" id="WP_400187053.1">
    <property type="nucleotide sequence ID" value="NZ_JBGORX010000001.1"/>
</dbReference>
<dbReference type="PROSITE" id="PS51257">
    <property type="entry name" value="PROKAR_LIPOPROTEIN"/>
    <property type="match status" value="1"/>
</dbReference>
<accession>A0ABW8D6B7</accession>
<proteinExistence type="predicted"/>
<keyword evidence="2" id="KW-1185">Reference proteome</keyword>
<reference evidence="1 2" key="1">
    <citation type="submission" date="2024-08" db="EMBL/GenBank/DDBJ databases">
        <title>Draft Genome Sequence of Legionella lytica strain DSB2004, Isolated From a Fire Sprinkler System.</title>
        <authorList>
            <person name="Everhart A.D."/>
            <person name="Kidane D.T."/>
            <person name="Farone A.L."/>
            <person name="Farone M.B."/>
        </authorList>
    </citation>
    <scope>NUCLEOTIDE SEQUENCE [LARGE SCALE GENOMIC DNA]</scope>
    <source>
        <strain evidence="1 2">DSB2004</strain>
    </source>
</reference>
<organism evidence="1 2">
    <name type="scientific">Legionella lytica</name>
    <dbReference type="NCBI Taxonomy" id="96232"/>
    <lineage>
        <taxon>Bacteria</taxon>
        <taxon>Pseudomonadati</taxon>
        <taxon>Pseudomonadota</taxon>
        <taxon>Gammaproteobacteria</taxon>
        <taxon>Legionellales</taxon>
        <taxon>Legionellaceae</taxon>
        <taxon>Legionella</taxon>
    </lineage>
</organism>
<evidence type="ECO:0000313" key="2">
    <source>
        <dbReference type="Proteomes" id="UP001615550"/>
    </source>
</evidence>
<dbReference type="EMBL" id="JBGORX010000001">
    <property type="protein sequence ID" value="MFJ1268239.1"/>
    <property type="molecule type" value="Genomic_DNA"/>
</dbReference>
<name>A0ABW8D6B7_9GAMM</name>
<protein>
    <submittedName>
        <fullName evidence="1">Pilus assembly protein PilP</fullName>
    </submittedName>
</protein>